<evidence type="ECO:0000313" key="2">
    <source>
        <dbReference type="Proteomes" id="UP001143548"/>
    </source>
</evidence>
<gene>
    <name evidence="1" type="ORF">AbraCBS73388_011080</name>
</gene>
<dbReference type="AlphaFoldDB" id="A0A9W6DQZ7"/>
<evidence type="ECO:0000313" key="1">
    <source>
        <dbReference type="EMBL" id="GKZ24276.1"/>
    </source>
</evidence>
<organism evidence="1 2">
    <name type="scientific">Aspergillus brasiliensis</name>
    <dbReference type="NCBI Taxonomy" id="319629"/>
    <lineage>
        <taxon>Eukaryota</taxon>
        <taxon>Fungi</taxon>
        <taxon>Dikarya</taxon>
        <taxon>Ascomycota</taxon>
        <taxon>Pezizomycotina</taxon>
        <taxon>Eurotiomycetes</taxon>
        <taxon>Eurotiomycetidae</taxon>
        <taxon>Eurotiales</taxon>
        <taxon>Aspergillaceae</taxon>
        <taxon>Aspergillus</taxon>
        <taxon>Aspergillus subgen. Circumdati</taxon>
    </lineage>
</organism>
<sequence length="523" mass="57389">MLGRSGLSAVSIEERPPKDTSLIGQLPQVTTFDWELPSLLGRISSTADGHAIKDSVLKSVTLLASEDFVELMTCGRYLEEFHPDNGKKFIEAFIDALITSEKIFLNEETVIEATPERLTITTSSEDSQVNKVAVWLCLTFRAPKNGSHLIVSTGSFEGRSFKMRDDVVFSATCWSKLFHSAVVTVMPDHKPPASGLLKLSFEALLQLAAVEYPVQIDTGLVLMGYSTALVPVELGSNGQVIWHVEIATDDKQIQKHGLQATRGPWLQRLSLEELHTTEALLGWCASAQVRLGSDSLDPHVTWSDAKVKPTTWRWRGANLQLLAQSASPIQIGAQAGFSWERVINTVRFTPGGNYTRCLANSRHEPAILYDVNSQRAWLVTLTSIYHHMLLAYHSMISQSGDQKPVPVITSSDGPSGSWDVLQASGGVIVEGSGEDILTVRELIMGFSINFSMASLQPPKGARIYGYELMDVVMGSPRGELKTVSVEQHGLGWLPLLNEVSCLFCAGLGDAILVKIYWRPLSKL</sequence>
<comment type="caution">
    <text evidence="1">The sequence shown here is derived from an EMBL/GenBank/DDBJ whole genome shotgun (WGS) entry which is preliminary data.</text>
</comment>
<name>A0A9W6DQZ7_9EURO</name>
<proteinExistence type="predicted"/>
<dbReference type="Proteomes" id="UP001143548">
    <property type="component" value="Unassembled WGS sequence"/>
</dbReference>
<dbReference type="EMBL" id="BROQ01000082">
    <property type="protein sequence ID" value="GKZ24276.1"/>
    <property type="molecule type" value="Genomic_DNA"/>
</dbReference>
<reference evidence="1" key="1">
    <citation type="submission" date="2022-07" db="EMBL/GenBank/DDBJ databases">
        <title>Taxonomy of Aspergillus series Nigri: significant species reduction supported by multi-species coalescent approaches.</title>
        <authorList>
            <person name="Bian C."/>
            <person name="Kusuya Y."/>
            <person name="Sklenar F."/>
            <person name="D'hooge E."/>
            <person name="Yaguchi T."/>
            <person name="Takahashi H."/>
            <person name="Hubka V."/>
        </authorList>
    </citation>
    <scope>NUCLEOTIDE SEQUENCE</scope>
    <source>
        <strain evidence="1">CBS 733.88</strain>
    </source>
</reference>
<accession>A0A9W6DQZ7</accession>
<protein>
    <submittedName>
        <fullName evidence="1">Uncharacterized protein</fullName>
    </submittedName>
</protein>